<dbReference type="OrthoDB" id="9930965at2"/>
<dbReference type="EMBL" id="JAMDMJ010000025">
    <property type="protein sequence ID" value="MCY9597803.1"/>
    <property type="molecule type" value="Genomic_DNA"/>
</dbReference>
<reference evidence="3 6" key="2">
    <citation type="submission" date="2022-05" db="EMBL/GenBank/DDBJ databases">
        <title>Genome Sequencing of Bee-Associated Microbes.</title>
        <authorList>
            <person name="Dunlap C."/>
        </authorList>
    </citation>
    <scope>NUCLEOTIDE SEQUENCE [LARGE SCALE GENOMIC DNA]</scope>
    <source>
        <strain evidence="3 6">NRRL B-23120</strain>
    </source>
</reference>
<dbReference type="RefSeq" id="WP_042232773.1">
    <property type="nucleotide sequence ID" value="NZ_CP026520.1"/>
</dbReference>
<evidence type="ECO:0000313" key="6">
    <source>
        <dbReference type="Proteomes" id="UP001527202"/>
    </source>
</evidence>
<dbReference type="NCBIfam" id="NF038353">
    <property type="entry name" value="FxLYD_dom"/>
    <property type="match status" value="1"/>
</dbReference>
<dbReference type="InterPro" id="IPR047676">
    <property type="entry name" value="FxLYD_dom"/>
</dbReference>
<dbReference type="Proteomes" id="UP000288943">
    <property type="component" value="Chromosome"/>
</dbReference>
<dbReference type="Proteomes" id="UP001527202">
    <property type="component" value="Unassembled WGS sequence"/>
</dbReference>
<keyword evidence="6" id="KW-1185">Reference proteome</keyword>
<evidence type="ECO:0000313" key="4">
    <source>
        <dbReference type="EMBL" id="QAV20187.1"/>
    </source>
</evidence>
<organism evidence="4 5">
    <name type="scientific">Paenibacillus chitinolyticus</name>
    <dbReference type="NCBI Taxonomy" id="79263"/>
    <lineage>
        <taxon>Bacteria</taxon>
        <taxon>Bacillati</taxon>
        <taxon>Bacillota</taxon>
        <taxon>Bacilli</taxon>
        <taxon>Bacillales</taxon>
        <taxon>Paenibacillaceae</taxon>
        <taxon>Paenibacillus</taxon>
    </lineage>
</organism>
<feature type="signal peptide" evidence="2">
    <location>
        <begin position="1"/>
        <end position="24"/>
    </location>
</feature>
<keyword evidence="2" id="KW-0732">Signal</keyword>
<dbReference type="EMBL" id="CP026520">
    <property type="protein sequence ID" value="QAV20187.1"/>
    <property type="molecule type" value="Genomic_DNA"/>
</dbReference>
<feature type="chain" id="PRO_5039100578" evidence="2">
    <location>
        <begin position="25"/>
        <end position="154"/>
    </location>
</feature>
<feature type="compositionally biased region" description="Low complexity" evidence="1">
    <location>
        <begin position="23"/>
        <end position="54"/>
    </location>
</feature>
<dbReference type="PROSITE" id="PS51257">
    <property type="entry name" value="PROKAR_LIPOPROTEIN"/>
    <property type="match status" value="1"/>
</dbReference>
<dbReference type="GeneID" id="95377459"/>
<evidence type="ECO:0000256" key="1">
    <source>
        <dbReference type="SAM" id="MobiDB-lite"/>
    </source>
</evidence>
<sequence>MKKILFVSVAALVLAAGCSSEQPAKTSSQTTTPTASTAPSETPKATPETTTKPTEAPKAKEGEYTAGDFKITGVSVKESAGMWMVTAKVQNTGDKDIQAAILSAVLYDKDEKRLGIAQGGVEGMKKGESKTVQFVSIDKLDGYKKVEFQVDTSI</sequence>
<dbReference type="AlphaFoldDB" id="A0A410X0R3"/>
<accession>A0A410X0R3</accession>
<dbReference type="KEGG" id="pchi:PC41400_21960"/>
<reference evidence="4 5" key="1">
    <citation type="submission" date="2018-01" db="EMBL/GenBank/DDBJ databases">
        <title>The whole genome sequencing and assembly of Paenibacillus chitinolyticus KCCM 41400 strain.</title>
        <authorList>
            <person name="Kim J.-Y."/>
            <person name="Park M.-K."/>
            <person name="Lee Y.-J."/>
            <person name="Yi H."/>
            <person name="Bahn Y.-S."/>
            <person name="Kim J.F."/>
            <person name="Lee D.-W."/>
        </authorList>
    </citation>
    <scope>NUCLEOTIDE SEQUENCE [LARGE SCALE GENOMIC DNA]</scope>
    <source>
        <strain evidence="4 5">KCCM 41400</strain>
    </source>
</reference>
<evidence type="ECO:0000256" key="2">
    <source>
        <dbReference type="SAM" id="SignalP"/>
    </source>
</evidence>
<feature type="region of interest" description="Disordered" evidence="1">
    <location>
        <begin position="19"/>
        <end position="64"/>
    </location>
</feature>
<proteinExistence type="predicted"/>
<name>A0A410X0R3_9BACL</name>
<evidence type="ECO:0000313" key="3">
    <source>
        <dbReference type="EMBL" id="MCY9597803.1"/>
    </source>
</evidence>
<gene>
    <name evidence="3" type="ORF">M5X16_18720</name>
    <name evidence="4" type="ORF">PC41400_21960</name>
</gene>
<evidence type="ECO:0000313" key="5">
    <source>
        <dbReference type="Proteomes" id="UP000288943"/>
    </source>
</evidence>
<protein>
    <submittedName>
        <fullName evidence="3">FxLYD domain-containing protein</fullName>
    </submittedName>
</protein>